<name>A0A919V6Z4_9ACTN</name>
<evidence type="ECO:0000313" key="3">
    <source>
        <dbReference type="Proteomes" id="UP000655287"/>
    </source>
</evidence>
<sequence length="73" mass="7660">MVPRVTAPDDSRRGGAGGGEMWPARPGGLWCEDRPGSGSGFAIKFHLSQSQHSVPVPLGANAEMIAKVSICRN</sequence>
<comment type="caution">
    <text evidence="2">The sequence shown here is derived from an EMBL/GenBank/DDBJ whole genome shotgun (WGS) entry which is preliminary data.</text>
</comment>
<dbReference type="AlphaFoldDB" id="A0A919V6Z4"/>
<proteinExistence type="predicted"/>
<reference evidence="2" key="1">
    <citation type="submission" date="2021-01" db="EMBL/GenBank/DDBJ databases">
        <title>Whole genome shotgun sequence of Sphaerisporangium rufum NBRC 109079.</title>
        <authorList>
            <person name="Komaki H."/>
            <person name="Tamura T."/>
        </authorList>
    </citation>
    <scope>NUCLEOTIDE SEQUENCE</scope>
    <source>
        <strain evidence="2">NBRC 109079</strain>
    </source>
</reference>
<evidence type="ECO:0000256" key="1">
    <source>
        <dbReference type="SAM" id="MobiDB-lite"/>
    </source>
</evidence>
<organism evidence="2 3">
    <name type="scientific">Sphaerisporangium rufum</name>
    <dbReference type="NCBI Taxonomy" id="1381558"/>
    <lineage>
        <taxon>Bacteria</taxon>
        <taxon>Bacillati</taxon>
        <taxon>Actinomycetota</taxon>
        <taxon>Actinomycetes</taxon>
        <taxon>Streptosporangiales</taxon>
        <taxon>Streptosporangiaceae</taxon>
        <taxon>Sphaerisporangium</taxon>
    </lineage>
</organism>
<feature type="region of interest" description="Disordered" evidence="1">
    <location>
        <begin position="1"/>
        <end position="27"/>
    </location>
</feature>
<dbReference type="EMBL" id="BOOU01000064">
    <property type="protein sequence ID" value="GII79830.1"/>
    <property type="molecule type" value="Genomic_DNA"/>
</dbReference>
<evidence type="ECO:0000313" key="2">
    <source>
        <dbReference type="EMBL" id="GII79830.1"/>
    </source>
</evidence>
<accession>A0A919V6Z4</accession>
<keyword evidence="3" id="KW-1185">Reference proteome</keyword>
<protein>
    <submittedName>
        <fullName evidence="2">Uncharacterized protein</fullName>
    </submittedName>
</protein>
<dbReference type="Proteomes" id="UP000655287">
    <property type="component" value="Unassembled WGS sequence"/>
</dbReference>
<gene>
    <name evidence="2" type="ORF">Sru01_48120</name>
</gene>